<dbReference type="Pfam" id="PF13439">
    <property type="entry name" value="Glyco_transf_4"/>
    <property type="match status" value="1"/>
</dbReference>
<dbReference type="Pfam" id="PF00534">
    <property type="entry name" value="Glycos_transf_1"/>
    <property type="match status" value="1"/>
</dbReference>
<proteinExistence type="predicted"/>
<reference evidence="3 4" key="1">
    <citation type="submission" date="2020-12" db="EMBL/GenBank/DDBJ databases">
        <title>YIM B01967 draft genome.</title>
        <authorList>
            <person name="Yan X."/>
        </authorList>
    </citation>
    <scope>NUCLEOTIDE SEQUENCE [LARGE SCALE GENOMIC DNA]</scope>
    <source>
        <strain evidence="3 4">YIM B01967</strain>
    </source>
</reference>
<dbReference type="InterPro" id="IPR001296">
    <property type="entry name" value="Glyco_trans_1"/>
</dbReference>
<dbReference type="CDD" id="cd03801">
    <property type="entry name" value="GT4_PimA-like"/>
    <property type="match status" value="1"/>
</dbReference>
<dbReference type="RefSeq" id="WP_200748341.1">
    <property type="nucleotide sequence ID" value="NZ_JAEOAH010000005.1"/>
</dbReference>
<gene>
    <name evidence="3" type="ORF">JFL43_06305</name>
</gene>
<dbReference type="Proteomes" id="UP000618943">
    <property type="component" value="Unassembled WGS sequence"/>
</dbReference>
<accession>A0ABS1H603</accession>
<evidence type="ECO:0000313" key="3">
    <source>
        <dbReference type="EMBL" id="MBK3494478.1"/>
    </source>
</evidence>
<dbReference type="SUPFAM" id="SSF53756">
    <property type="entry name" value="UDP-Glycosyltransferase/glycogen phosphorylase"/>
    <property type="match status" value="1"/>
</dbReference>
<dbReference type="EMBL" id="JAEOAH010000005">
    <property type="protein sequence ID" value="MBK3494478.1"/>
    <property type="molecule type" value="Genomic_DNA"/>
</dbReference>
<comment type="caution">
    <text evidence="3">The sequence shown here is derived from an EMBL/GenBank/DDBJ whole genome shotgun (WGS) entry which is preliminary data.</text>
</comment>
<dbReference type="InterPro" id="IPR028098">
    <property type="entry name" value="Glyco_trans_4-like_N"/>
</dbReference>
<keyword evidence="4" id="KW-1185">Reference proteome</keyword>
<organism evidence="3 4">
    <name type="scientific">Viridibacillus soli</name>
    <dbReference type="NCBI Taxonomy" id="2798301"/>
    <lineage>
        <taxon>Bacteria</taxon>
        <taxon>Bacillati</taxon>
        <taxon>Bacillota</taxon>
        <taxon>Bacilli</taxon>
        <taxon>Bacillales</taxon>
        <taxon>Caryophanaceae</taxon>
        <taxon>Viridibacillus</taxon>
    </lineage>
</organism>
<evidence type="ECO:0000259" key="2">
    <source>
        <dbReference type="Pfam" id="PF13439"/>
    </source>
</evidence>
<sequence>MKILLATYWTIPHLGGVWNYMQQLKKSLEEHGHEVDLMGYGEDNTIVHIVNNGKRVEKDKLLSFLQAKMPPGLYPNLYKNKLVEYSEFQRYIYELGAVYLGLDQYDLIHTQDVISTACIKRVRPQTTPLIATIHGSVAHEIRHQLKTVHKSPTSYMAKEYYDELERIGAMSSDLSIVANHWLEAILHEEFNVPKSQLRVLHYGFDTEEFIKQKNKNSFIERPKNKKVIVYSGRLVELKGVHYLIEALSKLKEIRQDWVCWIVGTGEMKTELQLLTKSLKLEEDIFFLGNRADVPAILSKAYLYVIPSLIDNQPLSLIEAQLAGKPTIVSNVGGLPEMVEHNVTGLLTEPKDVYGLLVSLNRLLTDEVLAKNLGENAKKWGMTHWSFENGIRNLLEIYQEVILMKKTGDTNE</sequence>
<evidence type="ECO:0000313" key="4">
    <source>
        <dbReference type="Proteomes" id="UP000618943"/>
    </source>
</evidence>
<name>A0ABS1H603_9BACL</name>
<protein>
    <submittedName>
        <fullName evidence="3">Glycosyltransferase family 4 protein</fullName>
    </submittedName>
</protein>
<feature type="domain" description="Glycosyl transferase family 1" evidence="1">
    <location>
        <begin position="218"/>
        <end position="379"/>
    </location>
</feature>
<dbReference type="Gene3D" id="3.40.50.2000">
    <property type="entry name" value="Glycogen Phosphorylase B"/>
    <property type="match status" value="2"/>
</dbReference>
<feature type="domain" description="Glycosyltransferase subfamily 4-like N-terminal" evidence="2">
    <location>
        <begin position="15"/>
        <end position="208"/>
    </location>
</feature>
<evidence type="ECO:0000259" key="1">
    <source>
        <dbReference type="Pfam" id="PF00534"/>
    </source>
</evidence>
<dbReference type="PANTHER" id="PTHR12526">
    <property type="entry name" value="GLYCOSYLTRANSFERASE"/>
    <property type="match status" value="1"/>
</dbReference>